<feature type="domain" description="YDG" evidence="3">
    <location>
        <begin position="1"/>
        <end position="64"/>
    </location>
</feature>
<dbReference type="GO" id="GO:0005634">
    <property type="term" value="C:nucleus"/>
    <property type="evidence" value="ECO:0007669"/>
    <property type="project" value="UniProtKB-SubCell"/>
</dbReference>
<dbReference type="Proteomes" id="UP000749293">
    <property type="component" value="Unassembled WGS sequence"/>
</dbReference>
<evidence type="ECO:0000259" key="3">
    <source>
        <dbReference type="PROSITE" id="PS51015"/>
    </source>
</evidence>
<dbReference type="InterPro" id="IPR036987">
    <property type="entry name" value="SRA-YDG_sf"/>
</dbReference>
<reference evidence="4" key="1">
    <citation type="submission" date="2020-03" db="EMBL/GenBank/DDBJ databases">
        <title>Site-based positive gene gene selection in Geosmithia morbida across the United States reveals a broad range of putative effectors and factors for local host and environmental adapation.</title>
        <authorList>
            <person name="Onufrak A."/>
            <person name="Murdoch R.W."/>
            <person name="Gazis R."/>
            <person name="Huff M."/>
            <person name="Staton M."/>
            <person name="Klingeman W."/>
            <person name="Hadziabdic D."/>
        </authorList>
    </citation>
    <scope>NUCLEOTIDE SEQUENCE</scope>
    <source>
        <strain evidence="4">1262</strain>
    </source>
</reference>
<sequence length="165" mass="19137">MQDMCLSLLGHIGRRIRVVRGPLLESMFAPKAGVRYDGEYTLIQYGQKVNPMTGAHRLSLVLGRVEGQIPMHKLISIPRPSQMDDWKMFEDIEERLMQCQLSEANFVRWFMDKAGDIVKKERFERFMHLASTAALHEWVSQMKRKGGDVKQLETVCKTGDLVWER</sequence>
<dbReference type="GeneID" id="55968470"/>
<evidence type="ECO:0000256" key="1">
    <source>
        <dbReference type="ARBA" id="ARBA00023242"/>
    </source>
</evidence>
<evidence type="ECO:0000313" key="4">
    <source>
        <dbReference type="EMBL" id="KAF4121278.1"/>
    </source>
</evidence>
<accession>A0A9P5CZ81</accession>
<organism evidence="4 5">
    <name type="scientific">Geosmithia morbida</name>
    <dbReference type="NCBI Taxonomy" id="1094350"/>
    <lineage>
        <taxon>Eukaryota</taxon>
        <taxon>Fungi</taxon>
        <taxon>Dikarya</taxon>
        <taxon>Ascomycota</taxon>
        <taxon>Pezizomycotina</taxon>
        <taxon>Sordariomycetes</taxon>
        <taxon>Hypocreomycetidae</taxon>
        <taxon>Hypocreales</taxon>
        <taxon>Bionectriaceae</taxon>
        <taxon>Geosmithia</taxon>
    </lineage>
</organism>
<comment type="caution">
    <text evidence="4">The sequence shown here is derived from an EMBL/GenBank/DDBJ whole genome shotgun (WGS) entry which is preliminary data.</text>
</comment>
<keyword evidence="5" id="KW-1185">Reference proteome</keyword>
<name>A0A9P5CZ81_9HYPO</name>
<dbReference type="SUPFAM" id="SSF88697">
    <property type="entry name" value="PUA domain-like"/>
    <property type="match status" value="1"/>
</dbReference>
<dbReference type="OrthoDB" id="3244603at2759"/>
<evidence type="ECO:0000313" key="5">
    <source>
        <dbReference type="Proteomes" id="UP000749293"/>
    </source>
</evidence>
<dbReference type="Gene3D" id="2.30.280.10">
    <property type="entry name" value="SRA-YDG"/>
    <property type="match status" value="1"/>
</dbReference>
<proteinExistence type="predicted"/>
<evidence type="ECO:0000256" key="2">
    <source>
        <dbReference type="PROSITE-ProRule" id="PRU00358"/>
    </source>
</evidence>
<dbReference type="EMBL" id="JAANYQ010000013">
    <property type="protein sequence ID" value="KAF4121278.1"/>
    <property type="molecule type" value="Genomic_DNA"/>
</dbReference>
<dbReference type="AlphaFoldDB" id="A0A9P5CZ81"/>
<gene>
    <name evidence="4" type="ORF">GMORB2_2240</name>
</gene>
<keyword evidence="1 2" id="KW-0539">Nucleus</keyword>
<protein>
    <submittedName>
        <fullName evidence="4">Pfam:YDG SRA</fullName>
    </submittedName>
</protein>
<comment type="subcellular location">
    <subcellularLocation>
        <location evidence="2">Nucleus</location>
    </subcellularLocation>
</comment>
<dbReference type="RefSeq" id="XP_035319930.1">
    <property type="nucleotide sequence ID" value="XM_035464220.1"/>
</dbReference>
<dbReference type="PROSITE" id="PS51015">
    <property type="entry name" value="YDG"/>
    <property type="match status" value="1"/>
</dbReference>
<dbReference type="InterPro" id="IPR015947">
    <property type="entry name" value="PUA-like_sf"/>
</dbReference>
<dbReference type="InterPro" id="IPR003105">
    <property type="entry name" value="SRA_YDG"/>
</dbReference>